<organism evidence="3 4">
    <name type="scientific">Amycolatopsis arida</name>
    <dbReference type="NCBI Taxonomy" id="587909"/>
    <lineage>
        <taxon>Bacteria</taxon>
        <taxon>Bacillati</taxon>
        <taxon>Actinomycetota</taxon>
        <taxon>Actinomycetes</taxon>
        <taxon>Pseudonocardiales</taxon>
        <taxon>Pseudonocardiaceae</taxon>
        <taxon>Amycolatopsis</taxon>
    </lineage>
</organism>
<feature type="transmembrane region" description="Helical" evidence="2">
    <location>
        <begin position="91"/>
        <end position="110"/>
    </location>
</feature>
<feature type="transmembrane region" description="Helical" evidence="2">
    <location>
        <begin position="303"/>
        <end position="323"/>
    </location>
</feature>
<keyword evidence="4" id="KW-1185">Reference proteome</keyword>
<reference evidence="4" key="1">
    <citation type="submission" date="2016-10" db="EMBL/GenBank/DDBJ databases">
        <authorList>
            <person name="Varghese N."/>
            <person name="Submissions S."/>
        </authorList>
    </citation>
    <scope>NUCLEOTIDE SEQUENCE [LARGE SCALE GENOMIC DNA]</scope>
    <source>
        <strain evidence="4">CGMCC 4.5579</strain>
    </source>
</reference>
<proteinExistence type="predicted"/>
<keyword evidence="2" id="KW-0472">Membrane</keyword>
<dbReference type="AlphaFoldDB" id="A0A1I5T3G1"/>
<feature type="transmembrane region" description="Helical" evidence="2">
    <location>
        <begin position="151"/>
        <end position="170"/>
    </location>
</feature>
<evidence type="ECO:0000313" key="3">
    <source>
        <dbReference type="EMBL" id="SFP77575.1"/>
    </source>
</evidence>
<gene>
    <name evidence="3" type="ORF">SAMN05421810_103378</name>
</gene>
<feature type="transmembrane region" description="Helical" evidence="2">
    <location>
        <begin position="253"/>
        <end position="270"/>
    </location>
</feature>
<accession>A0A1I5T3G1</accession>
<feature type="region of interest" description="Disordered" evidence="1">
    <location>
        <begin position="1"/>
        <end position="24"/>
    </location>
</feature>
<evidence type="ECO:0000313" key="4">
    <source>
        <dbReference type="Proteomes" id="UP000198727"/>
    </source>
</evidence>
<dbReference type="EMBL" id="FOWW01000003">
    <property type="protein sequence ID" value="SFP77575.1"/>
    <property type="molecule type" value="Genomic_DNA"/>
</dbReference>
<dbReference type="Proteomes" id="UP000198727">
    <property type="component" value="Unassembled WGS sequence"/>
</dbReference>
<evidence type="ECO:0000256" key="1">
    <source>
        <dbReference type="SAM" id="MobiDB-lite"/>
    </source>
</evidence>
<keyword evidence="2" id="KW-1133">Transmembrane helix</keyword>
<evidence type="ECO:0000256" key="2">
    <source>
        <dbReference type="SAM" id="Phobius"/>
    </source>
</evidence>
<protein>
    <submittedName>
        <fullName evidence="3">Uncharacterized protein</fullName>
    </submittedName>
</protein>
<name>A0A1I5T3G1_9PSEU</name>
<feature type="transmembrane region" description="Helical" evidence="2">
    <location>
        <begin position="371"/>
        <end position="390"/>
    </location>
</feature>
<keyword evidence="2" id="KW-0812">Transmembrane</keyword>
<feature type="transmembrane region" description="Helical" evidence="2">
    <location>
        <begin position="277"/>
        <end position="297"/>
    </location>
</feature>
<feature type="transmembrane region" description="Helical" evidence="2">
    <location>
        <begin position="330"/>
        <end position="351"/>
    </location>
</feature>
<sequence length="402" mass="44294">MSQVAPLSPVPPQPPTGALDDIDVPRGPVAKTRLFFRRHWERGEPGRETPEWVVRYCYRTWLVALLFKVLGSSWDMSWHFKWLRDDLAPPHLLNSVGTVMVCVLVAIHSFTGMACDRRSLRLMQAGTVMFLVAAPLDVINHRVSGLDLTAWSATHGLLYLGTAIMILGAIDGWRKIAPPGPVRAWTLTALWMFFLENAFFPNGQQEYGILELRSWERGEPYAEPSLLEFAAQDIGRAVDREAVIHFALPIGDWVYPLWGIGVMALILGAARYTVGRAWTATTVAAGYVAYRALIWPLLTWADFPTSTVPFYLVFVGLAVDVAWRVGRGRATATAGAAAVLVTAFGYGALWTQAQLRPWLLGDAPTETAPPVAYWTAAVVLAGTAALWTAAGPLSRRWSARTP</sequence>